<sequence>MGEQMTTDAVVERIKLVFSRFLRQIVEEARHFSKKIKGEMMI</sequence>
<organism evidence="1 2">
    <name type="scientific">Candidatus Carbonibacillus altaicus</name>
    <dbReference type="NCBI Taxonomy" id="2163959"/>
    <lineage>
        <taxon>Bacteria</taxon>
        <taxon>Bacillati</taxon>
        <taxon>Bacillota</taxon>
        <taxon>Bacilli</taxon>
        <taxon>Bacillales</taxon>
        <taxon>Candidatus Carbonibacillus</taxon>
    </lineage>
</organism>
<evidence type="ECO:0000313" key="2">
    <source>
        <dbReference type="Proteomes" id="UP000244338"/>
    </source>
</evidence>
<name>A0A2R6XZI6_9BACL</name>
<dbReference type="EMBL" id="PEBX01000067">
    <property type="protein sequence ID" value="PTQ55833.1"/>
    <property type="molecule type" value="Genomic_DNA"/>
</dbReference>
<reference evidence="2" key="1">
    <citation type="journal article" date="2018" name="Sci. Rep.">
        <title>Lignite coal burning seam in the remote Altai Mountains harbors a hydrogen-driven thermophilic microbial community.</title>
        <authorList>
            <person name="Kadnikov V.V."/>
            <person name="Mardanov A.V."/>
            <person name="Ivasenko D.A."/>
            <person name="Antsiferov D.V."/>
            <person name="Beletsky A.V."/>
            <person name="Karnachuk O.V."/>
            <person name="Ravin N.V."/>
        </authorList>
    </citation>
    <scope>NUCLEOTIDE SEQUENCE [LARGE SCALE GENOMIC DNA]</scope>
</reference>
<gene>
    <name evidence="1" type="ORF">BSOLF_1413</name>
</gene>
<protein>
    <submittedName>
        <fullName evidence="1">Uncharacterized protein</fullName>
    </submittedName>
</protein>
<comment type="caution">
    <text evidence="1">The sequence shown here is derived from an EMBL/GenBank/DDBJ whole genome shotgun (WGS) entry which is preliminary data.</text>
</comment>
<evidence type="ECO:0000313" key="1">
    <source>
        <dbReference type="EMBL" id="PTQ55833.1"/>
    </source>
</evidence>
<proteinExistence type="predicted"/>
<dbReference type="Proteomes" id="UP000244338">
    <property type="component" value="Unassembled WGS sequence"/>
</dbReference>
<accession>A0A2R6XZI6</accession>
<dbReference type="AlphaFoldDB" id="A0A2R6XZI6"/>